<keyword evidence="3" id="KW-0597">Phosphoprotein</keyword>
<dbReference type="FunFam" id="3.30.565.10:FF:000006">
    <property type="entry name" value="Sensor histidine kinase WalK"/>
    <property type="match status" value="1"/>
</dbReference>
<dbReference type="EC" id="2.7.13.3" evidence="2"/>
<dbReference type="InterPro" id="IPR004358">
    <property type="entry name" value="Sig_transdc_His_kin-like_C"/>
</dbReference>
<dbReference type="InterPro" id="IPR036890">
    <property type="entry name" value="HATPase_C_sf"/>
</dbReference>
<dbReference type="RefSeq" id="WP_005849696.1">
    <property type="nucleotide sequence ID" value="NZ_JADMQI010000001.1"/>
</dbReference>
<dbReference type="PROSITE" id="PS50109">
    <property type="entry name" value="HIS_KIN"/>
    <property type="match status" value="1"/>
</dbReference>
<dbReference type="InterPro" id="IPR003661">
    <property type="entry name" value="HisK_dim/P_dom"/>
</dbReference>
<keyword evidence="9" id="KW-0812">Transmembrane</keyword>
<feature type="transmembrane region" description="Helical" evidence="9">
    <location>
        <begin position="197"/>
        <end position="222"/>
    </location>
</feature>
<evidence type="ECO:0000256" key="6">
    <source>
        <dbReference type="ARBA" id="ARBA00022777"/>
    </source>
</evidence>
<reference evidence="11 12" key="1">
    <citation type="submission" date="2018-08" db="EMBL/GenBank/DDBJ databases">
        <title>A genome reference for cultivated species of the human gut microbiota.</title>
        <authorList>
            <person name="Zou Y."/>
            <person name="Xue W."/>
            <person name="Luo G."/>
        </authorList>
    </citation>
    <scope>NUCLEOTIDE SEQUENCE [LARGE SCALE GENOMIC DNA]</scope>
    <source>
        <strain evidence="11 12">AM09-18</strain>
    </source>
</reference>
<name>A0A415DCR3_PHOVU</name>
<evidence type="ECO:0000256" key="8">
    <source>
        <dbReference type="ARBA" id="ARBA00023012"/>
    </source>
</evidence>
<evidence type="ECO:0000313" key="11">
    <source>
        <dbReference type="EMBL" id="RHJ71824.1"/>
    </source>
</evidence>
<keyword evidence="5" id="KW-0547">Nucleotide-binding</keyword>
<evidence type="ECO:0000256" key="2">
    <source>
        <dbReference type="ARBA" id="ARBA00012438"/>
    </source>
</evidence>
<evidence type="ECO:0000259" key="10">
    <source>
        <dbReference type="PROSITE" id="PS50109"/>
    </source>
</evidence>
<dbReference type="Pfam" id="PF02518">
    <property type="entry name" value="HATPase_c"/>
    <property type="match status" value="1"/>
</dbReference>
<dbReference type="GO" id="GO:0007234">
    <property type="term" value="P:osmosensory signaling via phosphorelay pathway"/>
    <property type="evidence" value="ECO:0007669"/>
    <property type="project" value="TreeGrafter"/>
</dbReference>
<keyword evidence="8" id="KW-0902">Two-component regulatory system</keyword>
<accession>A0A415DCR3</accession>
<evidence type="ECO:0000256" key="3">
    <source>
        <dbReference type="ARBA" id="ARBA00022553"/>
    </source>
</evidence>
<dbReference type="Proteomes" id="UP000283958">
    <property type="component" value="Unassembled WGS sequence"/>
</dbReference>
<keyword evidence="7" id="KW-0067">ATP-binding</keyword>
<feature type="domain" description="Histidine kinase" evidence="10">
    <location>
        <begin position="238"/>
        <end position="453"/>
    </location>
</feature>
<comment type="catalytic activity">
    <reaction evidence="1">
        <text>ATP + protein L-histidine = ADP + protein N-phospho-L-histidine.</text>
        <dbReference type="EC" id="2.7.13.3"/>
    </reaction>
</comment>
<dbReference type="InterPro" id="IPR050351">
    <property type="entry name" value="BphY/WalK/GraS-like"/>
</dbReference>
<keyword evidence="6 11" id="KW-0418">Kinase</keyword>
<evidence type="ECO:0000256" key="9">
    <source>
        <dbReference type="SAM" id="Phobius"/>
    </source>
</evidence>
<dbReference type="SMART" id="SM00387">
    <property type="entry name" value="HATPase_c"/>
    <property type="match status" value="1"/>
</dbReference>
<dbReference type="EMBL" id="QRMN01000060">
    <property type="protein sequence ID" value="RHJ71824.1"/>
    <property type="molecule type" value="Genomic_DNA"/>
</dbReference>
<dbReference type="SUPFAM" id="SSF55874">
    <property type="entry name" value="ATPase domain of HSP90 chaperone/DNA topoisomerase II/histidine kinase"/>
    <property type="match status" value="1"/>
</dbReference>
<dbReference type="SUPFAM" id="SSF47384">
    <property type="entry name" value="Homodimeric domain of signal transducing histidine kinase"/>
    <property type="match status" value="1"/>
</dbReference>
<evidence type="ECO:0000256" key="4">
    <source>
        <dbReference type="ARBA" id="ARBA00022679"/>
    </source>
</evidence>
<proteinExistence type="predicted"/>
<dbReference type="PANTHER" id="PTHR42878:SF7">
    <property type="entry name" value="SENSOR HISTIDINE KINASE GLRK"/>
    <property type="match status" value="1"/>
</dbReference>
<protein>
    <recommendedName>
        <fullName evidence="2">histidine kinase</fullName>
        <ecNumber evidence="2">2.7.13.3</ecNumber>
    </recommendedName>
</protein>
<dbReference type="GO" id="GO:0000156">
    <property type="term" value="F:phosphorelay response regulator activity"/>
    <property type="evidence" value="ECO:0007669"/>
    <property type="project" value="TreeGrafter"/>
</dbReference>
<dbReference type="AlphaFoldDB" id="A0A415DCR3"/>
<dbReference type="PANTHER" id="PTHR42878">
    <property type="entry name" value="TWO-COMPONENT HISTIDINE KINASE"/>
    <property type="match status" value="1"/>
</dbReference>
<dbReference type="CDD" id="cd00082">
    <property type="entry name" value="HisKA"/>
    <property type="match status" value="1"/>
</dbReference>
<evidence type="ECO:0000313" key="12">
    <source>
        <dbReference type="Proteomes" id="UP000283958"/>
    </source>
</evidence>
<dbReference type="Gene3D" id="1.10.287.130">
    <property type="match status" value="1"/>
</dbReference>
<evidence type="ECO:0000256" key="1">
    <source>
        <dbReference type="ARBA" id="ARBA00000085"/>
    </source>
</evidence>
<dbReference type="GO" id="GO:0000155">
    <property type="term" value="F:phosphorelay sensor kinase activity"/>
    <property type="evidence" value="ECO:0007669"/>
    <property type="project" value="InterPro"/>
</dbReference>
<gene>
    <name evidence="11" type="ORF">DW105_18405</name>
</gene>
<dbReference type="GO" id="GO:0030295">
    <property type="term" value="F:protein kinase activator activity"/>
    <property type="evidence" value="ECO:0007669"/>
    <property type="project" value="TreeGrafter"/>
</dbReference>
<keyword evidence="4" id="KW-0808">Transferase</keyword>
<dbReference type="Gene3D" id="3.30.565.10">
    <property type="entry name" value="Histidine kinase-like ATPase, C-terminal domain"/>
    <property type="match status" value="1"/>
</dbReference>
<keyword evidence="9" id="KW-1133">Transmembrane helix</keyword>
<dbReference type="InterPro" id="IPR005467">
    <property type="entry name" value="His_kinase_dom"/>
</dbReference>
<comment type="caution">
    <text evidence="11">The sequence shown here is derived from an EMBL/GenBank/DDBJ whole genome shotgun (WGS) entry which is preliminary data.</text>
</comment>
<evidence type="ECO:0000256" key="7">
    <source>
        <dbReference type="ARBA" id="ARBA00022840"/>
    </source>
</evidence>
<dbReference type="InterPro" id="IPR003594">
    <property type="entry name" value="HATPase_dom"/>
</dbReference>
<dbReference type="PRINTS" id="PR00344">
    <property type="entry name" value="BCTRLSENSOR"/>
</dbReference>
<keyword evidence="9" id="KW-0472">Membrane</keyword>
<dbReference type="InterPro" id="IPR036097">
    <property type="entry name" value="HisK_dim/P_sf"/>
</dbReference>
<dbReference type="CDD" id="cd00075">
    <property type="entry name" value="HATPase"/>
    <property type="match status" value="1"/>
</dbReference>
<sequence length="453" mass="52459">MKKLIYIPISAVIILFYLQALWIRNMHQNYCVQLTQSIDQAITSSIIKELELRTYSPYKNPNNPKLIYKHAEEMSSEERKRLKGDTINLDMLAKKNISTNIAEAIMQIQQDICINKKQFIQMARLDSIFKKRLYDIKIKYCILLYDKDTTIIQKAGDILPLDDHKIKETKLYPLGTRCLQFIQVKAIIPLTSFLTDMFLIIIESILLTIIILGYVIFLVITIHKKDKLFKRREASVNGTIHDLKSPLNSIITLMSFIKKKVPDIHTQQLVENTERQARKLVNEIEALLITARKDRQKVYLQKEETDLVLLVTEVAQEVSMQHSHQPHQIKMESELNELNLMLDPLYVRNVIRNLVENALKYSDDGVQIIIRISKKETQAIFTVKDNGWGIAPKYKKKIFTPFFQVPREQMAHQRGYGIGLAYTKYIIEAHGGNISVESIPGKGSLFICKFPLK</sequence>
<dbReference type="GO" id="GO:0005524">
    <property type="term" value="F:ATP binding"/>
    <property type="evidence" value="ECO:0007669"/>
    <property type="project" value="UniProtKB-KW"/>
</dbReference>
<evidence type="ECO:0000256" key="5">
    <source>
        <dbReference type="ARBA" id="ARBA00022741"/>
    </source>
</evidence>
<organism evidence="11 12">
    <name type="scientific">Phocaeicola vulgatus</name>
    <name type="common">Bacteroides vulgatus</name>
    <dbReference type="NCBI Taxonomy" id="821"/>
    <lineage>
        <taxon>Bacteria</taxon>
        <taxon>Pseudomonadati</taxon>
        <taxon>Bacteroidota</taxon>
        <taxon>Bacteroidia</taxon>
        <taxon>Bacteroidales</taxon>
        <taxon>Bacteroidaceae</taxon>
        <taxon>Phocaeicola</taxon>
    </lineage>
</organism>